<gene>
    <name evidence="3" type="ORF">N868_08105</name>
</gene>
<keyword evidence="4" id="KW-1185">Reference proteome</keyword>
<dbReference type="Pfam" id="PF13845">
    <property type="entry name" value="Septum_form"/>
    <property type="match status" value="1"/>
</dbReference>
<evidence type="ECO:0000313" key="3">
    <source>
        <dbReference type="EMBL" id="KGM11615.1"/>
    </source>
</evidence>
<evidence type="ECO:0000256" key="1">
    <source>
        <dbReference type="SAM" id="SignalP"/>
    </source>
</evidence>
<evidence type="ECO:0000313" key="4">
    <source>
        <dbReference type="Proteomes" id="UP000029839"/>
    </source>
</evidence>
<keyword evidence="1" id="KW-0732">Signal</keyword>
<protein>
    <recommendedName>
        <fullName evidence="2">Septum formation-related domain-containing protein</fullName>
    </recommendedName>
</protein>
<feature type="domain" description="Septum formation-related" evidence="2">
    <location>
        <begin position="53"/>
        <end position="167"/>
    </location>
</feature>
<evidence type="ECO:0000259" key="2">
    <source>
        <dbReference type="Pfam" id="PF13845"/>
    </source>
</evidence>
<proteinExistence type="predicted"/>
<organism evidence="3 4">
    <name type="scientific">Cellulomonas carbonis T26</name>
    <dbReference type="NCBI Taxonomy" id="947969"/>
    <lineage>
        <taxon>Bacteria</taxon>
        <taxon>Bacillati</taxon>
        <taxon>Actinomycetota</taxon>
        <taxon>Actinomycetes</taxon>
        <taxon>Micrococcales</taxon>
        <taxon>Cellulomonadaceae</taxon>
        <taxon>Cellulomonas</taxon>
    </lineage>
</organism>
<comment type="caution">
    <text evidence="3">The sequence shown here is derived from an EMBL/GenBank/DDBJ whole genome shotgun (WGS) entry which is preliminary data.</text>
</comment>
<dbReference type="EMBL" id="AXCY01000017">
    <property type="protein sequence ID" value="KGM11615.1"/>
    <property type="molecule type" value="Genomic_DNA"/>
</dbReference>
<feature type="chain" id="PRO_5039320956" description="Septum formation-related domain-containing protein" evidence="1">
    <location>
        <begin position="42"/>
        <end position="185"/>
    </location>
</feature>
<dbReference type="AlphaFoldDB" id="A0A0A0BUF9"/>
<reference evidence="3 4" key="1">
    <citation type="submission" date="2013-08" db="EMBL/GenBank/DDBJ databases">
        <title>Genome sequencing of Cellulomonas carbonis T26.</title>
        <authorList>
            <person name="Chen F."/>
            <person name="Li Y."/>
            <person name="Wang G."/>
        </authorList>
    </citation>
    <scope>NUCLEOTIDE SEQUENCE [LARGE SCALE GENOMIC DNA]</scope>
    <source>
        <strain evidence="3 4">T26</strain>
    </source>
</reference>
<feature type="signal peptide" evidence="1">
    <location>
        <begin position="1"/>
        <end position="41"/>
    </location>
</feature>
<dbReference type="Proteomes" id="UP000029839">
    <property type="component" value="Unassembled WGS sequence"/>
</dbReference>
<accession>A0A0A0BUF9</accession>
<dbReference type="InterPro" id="IPR026004">
    <property type="entry name" value="Septum_form"/>
</dbReference>
<sequence length="185" mass="19360">MPPVAAPDPHPKETPVRTTQRLAALAAASTLVLMTSGCAVADLLGGADEPVRDASGEIVEAADADAFSIRVGDCLETTEAFAEATEVESVPTVPCGDPHDAEVYATTLLDDGDFPGDEAVAKKADELCYGEFEAFVGLPYEDSALDFTMLYPSEQSWDLMDDREVVCILVDLDGGVTGSMAAAGR</sequence>
<name>A0A0A0BUF9_9CELL</name>
<reference evidence="3 4" key="2">
    <citation type="journal article" date="2015" name="Stand. Genomic Sci.">
        <title>Draft genome sequence of Cellulomonas carbonis T26(T) and comparative analysis of six Cellulomonas genomes.</title>
        <authorList>
            <person name="Zhuang W."/>
            <person name="Zhang S."/>
            <person name="Xia X."/>
            <person name="Wang G."/>
        </authorList>
    </citation>
    <scope>NUCLEOTIDE SEQUENCE [LARGE SCALE GENOMIC DNA]</scope>
    <source>
        <strain evidence="3 4">T26</strain>
    </source>
</reference>